<feature type="transmembrane region" description="Helical" evidence="2">
    <location>
        <begin position="188"/>
        <end position="211"/>
    </location>
</feature>
<feature type="domain" description="HTH cro/C1-type" evidence="3">
    <location>
        <begin position="10"/>
        <end position="64"/>
    </location>
</feature>
<evidence type="ECO:0000313" key="4">
    <source>
        <dbReference type="EMBL" id="VEU81249.1"/>
    </source>
</evidence>
<dbReference type="PROSITE" id="PS50943">
    <property type="entry name" value="HTH_CROC1"/>
    <property type="match status" value="1"/>
</dbReference>
<feature type="transmembrane region" description="Helical" evidence="2">
    <location>
        <begin position="85"/>
        <end position="103"/>
    </location>
</feature>
<dbReference type="EMBL" id="LR215048">
    <property type="protein sequence ID" value="VEU81249.1"/>
    <property type="molecule type" value="Genomic_DNA"/>
</dbReference>
<organism evidence="4 5">
    <name type="scientific">Haploplasma axanthum</name>
    <name type="common">Acholeplasma axanthum</name>
    <dbReference type="NCBI Taxonomy" id="29552"/>
    <lineage>
        <taxon>Bacteria</taxon>
        <taxon>Bacillati</taxon>
        <taxon>Mycoplasmatota</taxon>
        <taxon>Mollicutes</taxon>
        <taxon>Acholeplasmatales</taxon>
        <taxon>Acholeplasmataceae</taxon>
        <taxon>Haploplasma</taxon>
    </lineage>
</organism>
<dbReference type="Gene3D" id="1.10.260.40">
    <property type="entry name" value="lambda repressor-like DNA-binding domains"/>
    <property type="match status" value="1"/>
</dbReference>
<evidence type="ECO:0000259" key="3">
    <source>
        <dbReference type="PROSITE" id="PS50943"/>
    </source>
</evidence>
<dbReference type="Proteomes" id="UP000289841">
    <property type="component" value="Chromosome"/>
</dbReference>
<accession>A0A449BFL7</accession>
<keyword evidence="2" id="KW-0472">Membrane</keyword>
<dbReference type="InterPro" id="IPR010982">
    <property type="entry name" value="Lambda_DNA-bd_dom_sf"/>
</dbReference>
<keyword evidence="1" id="KW-0238">DNA-binding</keyword>
<dbReference type="PANTHER" id="PTHR46558">
    <property type="entry name" value="TRACRIPTIONAL REGULATORY PROTEIN-RELATED-RELATED"/>
    <property type="match status" value="1"/>
</dbReference>
<dbReference type="SUPFAM" id="SSF47413">
    <property type="entry name" value="lambda repressor-like DNA-binding domains"/>
    <property type="match status" value="1"/>
</dbReference>
<dbReference type="STRING" id="1278311.GCA_000428705_00622"/>
<dbReference type="PANTHER" id="PTHR46558:SF15">
    <property type="entry name" value="HELIX-TURN-HELIX DOMAIN PROTEIN"/>
    <property type="match status" value="1"/>
</dbReference>
<feature type="transmembrane region" description="Helical" evidence="2">
    <location>
        <begin position="115"/>
        <end position="137"/>
    </location>
</feature>
<gene>
    <name evidence="4" type="ORF">NCTC10138_01647</name>
</gene>
<protein>
    <submittedName>
        <fullName evidence="4">Transcriptional repressor DicA</fullName>
    </submittedName>
</protein>
<evidence type="ECO:0000256" key="1">
    <source>
        <dbReference type="ARBA" id="ARBA00023125"/>
    </source>
</evidence>
<dbReference type="OrthoDB" id="9801008at2"/>
<dbReference type="CDD" id="cd00093">
    <property type="entry name" value="HTH_XRE"/>
    <property type="match status" value="1"/>
</dbReference>
<dbReference type="KEGG" id="aaxa:NCTC10138_01647"/>
<dbReference type="InterPro" id="IPR001387">
    <property type="entry name" value="Cro/C1-type_HTH"/>
</dbReference>
<dbReference type="SMART" id="SM00530">
    <property type="entry name" value="HTH_XRE"/>
    <property type="match status" value="1"/>
</dbReference>
<keyword evidence="2" id="KW-0812">Transmembrane</keyword>
<dbReference type="GO" id="GO:0003677">
    <property type="term" value="F:DNA binding"/>
    <property type="evidence" value="ECO:0007669"/>
    <property type="project" value="UniProtKB-KW"/>
</dbReference>
<reference evidence="4 5" key="1">
    <citation type="submission" date="2019-01" db="EMBL/GenBank/DDBJ databases">
        <authorList>
            <consortium name="Pathogen Informatics"/>
        </authorList>
    </citation>
    <scope>NUCLEOTIDE SEQUENCE [LARGE SCALE GENOMIC DNA]</scope>
    <source>
        <strain evidence="4 5">NCTC10138</strain>
    </source>
</reference>
<name>A0A449BFL7_HAPAX</name>
<keyword evidence="5" id="KW-1185">Reference proteome</keyword>
<evidence type="ECO:0000313" key="5">
    <source>
        <dbReference type="Proteomes" id="UP000289841"/>
    </source>
</evidence>
<evidence type="ECO:0000256" key="2">
    <source>
        <dbReference type="SAM" id="Phobius"/>
    </source>
</evidence>
<dbReference type="RefSeq" id="WP_052589769.1">
    <property type="nucleotide sequence ID" value="NZ_LR215048.1"/>
</dbReference>
<keyword evidence="2" id="KW-1133">Transmembrane helix</keyword>
<dbReference type="Pfam" id="PF01381">
    <property type="entry name" value="HTH_3"/>
    <property type="match status" value="1"/>
</dbReference>
<feature type="transmembrane region" description="Helical" evidence="2">
    <location>
        <begin position="162"/>
        <end position="182"/>
    </location>
</feature>
<proteinExistence type="predicted"/>
<dbReference type="AlphaFoldDB" id="A0A449BFL7"/>
<sequence length="223" mass="25934">MNTELFAERLKEYRKTNNLTQEELANILYVSRKTISKWETKRGLPEIYMLDSISKLLNITIDELLKSTGDSKVLISKFNEDKKKYLGCSLIIDLVFIIVFVLSDIPTILNNLLRNISLGILVLNFGFFIIMKILNYYTNAYHNRKKSLTDYYFIYYDVNKNIIAGNIVFGFISFLKVCTYVFAPKNMIERLTILGSVIALIITIIIVATRVKEIIRYVKNRQN</sequence>